<accession>A0A7Z0BX41</accession>
<dbReference type="Pfam" id="PF12762">
    <property type="entry name" value="DDE_Tnp_IS1595"/>
    <property type="match status" value="1"/>
</dbReference>
<feature type="domain" description="ISXO2-like transposase" evidence="1">
    <location>
        <begin position="131"/>
        <end position="271"/>
    </location>
</feature>
<comment type="caution">
    <text evidence="2">The sequence shown here is derived from an EMBL/GenBank/DDBJ whole genome shotgun (WGS) entry which is preliminary data.</text>
</comment>
<evidence type="ECO:0000313" key="3">
    <source>
        <dbReference type="Proteomes" id="UP000522081"/>
    </source>
</evidence>
<dbReference type="RefSeq" id="WP_373285052.1">
    <property type="nucleotide sequence ID" value="NZ_BMGF01000013.1"/>
</dbReference>
<dbReference type="AlphaFoldDB" id="A0A7Z0BX41"/>
<dbReference type="NCBIfam" id="NF033547">
    <property type="entry name" value="transpos_IS1595"/>
    <property type="match status" value="1"/>
</dbReference>
<gene>
    <name evidence="2" type="ORF">FHS75_003401</name>
</gene>
<evidence type="ECO:0000259" key="1">
    <source>
        <dbReference type="SMART" id="SM01126"/>
    </source>
</evidence>
<keyword evidence="3" id="KW-1185">Reference proteome</keyword>
<proteinExistence type="predicted"/>
<dbReference type="EMBL" id="JACBZF010000011">
    <property type="protein sequence ID" value="NYH97040.1"/>
    <property type="molecule type" value="Genomic_DNA"/>
</dbReference>
<reference evidence="2 3" key="1">
    <citation type="submission" date="2020-07" db="EMBL/GenBank/DDBJ databases">
        <title>Genomic Encyclopedia of Type Strains, Phase IV (KMG-IV): sequencing the most valuable type-strain genomes for metagenomic binning, comparative biology and taxonomic classification.</title>
        <authorList>
            <person name="Goeker M."/>
        </authorList>
    </citation>
    <scope>NUCLEOTIDE SEQUENCE [LARGE SCALE GENOMIC DNA]</scope>
    <source>
        <strain evidence="2 3">DSM 29043</strain>
    </source>
</reference>
<evidence type="ECO:0000313" key="2">
    <source>
        <dbReference type="EMBL" id="NYH97040.1"/>
    </source>
</evidence>
<protein>
    <recommendedName>
        <fullName evidence="1">ISXO2-like transposase domain-containing protein</fullName>
    </recommendedName>
</protein>
<dbReference type="Proteomes" id="UP000522081">
    <property type="component" value="Unassembled WGS sequence"/>
</dbReference>
<sequence>MVEATSIWEFVRRFPDDLSCLNHILDTKFGVDRVCNRCGVANSVWLKSNHKVASCYQCGVVVRPMANTMLHHSRIAPRVWFYAMLLFANMPRGTPAHFLERHLSISHKAAWRLGHSIRRHIACLRIGQARIFSNPSYSVQIDETILKNVVDISGNSSSVLVMGIWSREGIMTFPLRDRSKDSIIENICQLVDRRVNIITDDFASYASLSSRGYQHARITHSKGIWVDGNGNNTCGIDSYWSYLKRYFRTTYKRVSMENVISYLKEAEYRYDCSRKGEDMFLKMISSFPDIR</sequence>
<dbReference type="SMART" id="SM01126">
    <property type="entry name" value="DDE_Tnp_IS1595"/>
    <property type="match status" value="1"/>
</dbReference>
<name>A0A7Z0BX41_9SPHN</name>
<organism evidence="2 3">
    <name type="scientific">Novosphingobium marinum</name>
    <dbReference type="NCBI Taxonomy" id="1514948"/>
    <lineage>
        <taxon>Bacteria</taxon>
        <taxon>Pseudomonadati</taxon>
        <taxon>Pseudomonadota</taxon>
        <taxon>Alphaproteobacteria</taxon>
        <taxon>Sphingomonadales</taxon>
        <taxon>Sphingomonadaceae</taxon>
        <taxon>Novosphingobium</taxon>
    </lineage>
</organism>
<dbReference type="InterPro" id="IPR024445">
    <property type="entry name" value="Tnp_ISXO2-like"/>
</dbReference>